<comment type="similarity">
    <text evidence="1 4">Belongs to the HSP15 family.</text>
</comment>
<evidence type="ECO:0000256" key="1">
    <source>
        <dbReference type="ARBA" id="ARBA00008396"/>
    </source>
</evidence>
<dbReference type="PIRSF" id="PIRSF016821">
    <property type="entry name" value="HSP15"/>
    <property type="match status" value="1"/>
</dbReference>
<keyword evidence="2 4" id="KW-0694">RNA-binding</keyword>
<comment type="caution">
    <text evidence="7">The sequence shown here is derived from an EMBL/GenBank/DDBJ whole genome shotgun (WGS) entry which is preliminary data.</text>
</comment>
<dbReference type="GO" id="GO:0043023">
    <property type="term" value="F:ribosomal large subunit binding"/>
    <property type="evidence" value="ECO:0007669"/>
    <property type="project" value="InterPro"/>
</dbReference>
<gene>
    <name evidence="7" type="ORF">EV696_10345</name>
</gene>
<dbReference type="InterPro" id="IPR002942">
    <property type="entry name" value="S4_RNA-bd"/>
</dbReference>
<dbReference type="GO" id="GO:0034605">
    <property type="term" value="P:cellular response to heat"/>
    <property type="evidence" value="ECO:0007669"/>
    <property type="project" value="InterPro"/>
</dbReference>
<dbReference type="Pfam" id="PF01479">
    <property type="entry name" value="S4"/>
    <property type="match status" value="1"/>
</dbReference>
<dbReference type="GO" id="GO:0003727">
    <property type="term" value="F:single-stranded RNA binding"/>
    <property type="evidence" value="ECO:0007669"/>
    <property type="project" value="InterPro"/>
</dbReference>
<evidence type="ECO:0000259" key="6">
    <source>
        <dbReference type="SMART" id="SM00363"/>
    </source>
</evidence>
<protein>
    <recommendedName>
        <fullName evidence="4">Heat shock protein 15</fullName>
    </recommendedName>
</protein>
<organism evidence="7 8">
    <name type="scientific">Permianibacter aggregans</name>
    <dbReference type="NCBI Taxonomy" id="1510150"/>
    <lineage>
        <taxon>Bacteria</taxon>
        <taxon>Pseudomonadati</taxon>
        <taxon>Pseudomonadota</taxon>
        <taxon>Gammaproteobacteria</taxon>
        <taxon>Pseudomonadales</taxon>
        <taxon>Pseudomonadaceae</taxon>
        <taxon>Permianibacter</taxon>
    </lineage>
</organism>
<dbReference type="GO" id="GO:0003677">
    <property type="term" value="F:DNA binding"/>
    <property type="evidence" value="ECO:0007669"/>
    <property type="project" value="UniProtKB-KW"/>
</dbReference>
<evidence type="ECO:0000256" key="2">
    <source>
        <dbReference type="ARBA" id="ARBA00022884"/>
    </source>
</evidence>
<dbReference type="InterPro" id="IPR036986">
    <property type="entry name" value="S4_RNA-bd_sf"/>
</dbReference>
<reference evidence="7 8" key="1">
    <citation type="submission" date="2019-03" db="EMBL/GenBank/DDBJ databases">
        <title>Genomic Encyclopedia of Type Strains, Phase IV (KMG-IV): sequencing the most valuable type-strain genomes for metagenomic binning, comparative biology and taxonomic classification.</title>
        <authorList>
            <person name="Goeker M."/>
        </authorList>
    </citation>
    <scope>NUCLEOTIDE SEQUENCE [LARGE SCALE GENOMIC DNA]</scope>
    <source>
        <strain evidence="7 8">DSM 103792</strain>
    </source>
</reference>
<evidence type="ECO:0000313" key="8">
    <source>
        <dbReference type="Proteomes" id="UP000295375"/>
    </source>
</evidence>
<name>A0A4V3D7Y7_9GAMM</name>
<evidence type="ECO:0000313" key="7">
    <source>
        <dbReference type="EMBL" id="TDQ49677.1"/>
    </source>
</evidence>
<dbReference type="AlphaFoldDB" id="A0A4V3D7Y7"/>
<dbReference type="SMART" id="SM00363">
    <property type="entry name" value="S4"/>
    <property type="match status" value="1"/>
</dbReference>
<evidence type="ECO:0000256" key="5">
    <source>
        <dbReference type="SAM" id="MobiDB-lite"/>
    </source>
</evidence>
<dbReference type="Gene3D" id="3.10.290.10">
    <property type="entry name" value="RNA-binding S4 domain"/>
    <property type="match status" value="1"/>
</dbReference>
<evidence type="ECO:0000256" key="4">
    <source>
        <dbReference type="PIRNR" id="PIRNR016821"/>
    </source>
</evidence>
<dbReference type="InterPro" id="IPR025708">
    <property type="entry name" value="HSP15"/>
</dbReference>
<feature type="compositionally biased region" description="Basic and acidic residues" evidence="5">
    <location>
        <begin position="81"/>
        <end position="95"/>
    </location>
</feature>
<dbReference type="CDD" id="cd00165">
    <property type="entry name" value="S4"/>
    <property type="match status" value="1"/>
</dbReference>
<dbReference type="EMBL" id="SNYM01000003">
    <property type="protein sequence ID" value="TDQ49677.1"/>
    <property type="molecule type" value="Genomic_DNA"/>
</dbReference>
<evidence type="ECO:0000256" key="3">
    <source>
        <dbReference type="ARBA" id="ARBA00023125"/>
    </source>
</evidence>
<proteinExistence type="inferred from homology"/>
<dbReference type="SUPFAM" id="SSF55174">
    <property type="entry name" value="Alpha-L RNA-binding motif"/>
    <property type="match status" value="1"/>
</dbReference>
<dbReference type="Proteomes" id="UP000295375">
    <property type="component" value="Unassembled WGS sequence"/>
</dbReference>
<keyword evidence="8" id="KW-1185">Reference proteome</keyword>
<sequence length="127" mass="14771">MRLDRWLWAARFFKTRSLAQQAVTGGKVHLDGQRVKAGHTLRVGARLQIRRGFEQFEVVVLALSETRSSASVAQTLYQETEASRRQREHEAELRKTNAAAMPYSDGKPDKRQRRQLQQFRQHQSDHE</sequence>
<feature type="domain" description="RNA-binding S4" evidence="6">
    <location>
        <begin position="1"/>
        <end position="64"/>
    </location>
</feature>
<keyword evidence="7" id="KW-0346">Stress response</keyword>
<accession>A0A4V3D7Y7</accession>
<feature type="region of interest" description="Disordered" evidence="5">
    <location>
        <begin position="78"/>
        <end position="127"/>
    </location>
</feature>
<dbReference type="PROSITE" id="PS50889">
    <property type="entry name" value="S4"/>
    <property type="match status" value="1"/>
</dbReference>
<keyword evidence="3 4" id="KW-0238">DNA-binding</keyword>